<evidence type="ECO:0000259" key="1">
    <source>
        <dbReference type="Pfam" id="PF23343"/>
    </source>
</evidence>
<protein>
    <submittedName>
        <fullName evidence="2">Replication initiator protein</fullName>
    </submittedName>
</protein>
<proteinExistence type="predicted"/>
<feature type="domain" description="Replication-associated protein ORF2/G2P" evidence="1">
    <location>
        <begin position="62"/>
        <end position="174"/>
    </location>
</feature>
<reference evidence="2" key="1">
    <citation type="submission" date="2018-12" db="EMBL/GenBank/DDBJ databases">
        <title>Singled stranded DNA viruses identified in blackflies (Austrosimulium ungulatum) sampled in New Zealand.</title>
        <authorList>
            <person name="Kraberger S."/>
            <person name="Fontenele R.S."/>
            <person name="Schmidlin K."/>
            <person name="Walters M."/>
            <person name="Varsani A."/>
        </authorList>
    </citation>
    <scope>NUCLEOTIDE SEQUENCE [LARGE SCALE GENOMIC DNA]</scope>
    <source>
        <strain evidence="2">080</strain>
    </source>
</reference>
<accession>A0A4P8PK84</accession>
<dbReference type="EMBL" id="MK249165">
    <property type="protein sequence ID" value="QCQ84779.1"/>
    <property type="molecule type" value="Genomic_DNA"/>
</dbReference>
<dbReference type="Proteomes" id="UP000324825">
    <property type="component" value="Segment"/>
</dbReference>
<evidence type="ECO:0000313" key="2">
    <source>
        <dbReference type="EMBL" id="QCQ84779.1"/>
    </source>
</evidence>
<name>A0A4P8PK84_9VIRU</name>
<organism evidence="2">
    <name type="scientific">Blackfly microvirus SF02</name>
    <dbReference type="NCBI Taxonomy" id="2576452"/>
    <lineage>
        <taxon>Viruses</taxon>
        <taxon>Monodnaviria</taxon>
        <taxon>Sangervirae</taxon>
        <taxon>Phixviricota</taxon>
        <taxon>Malgrandaviricetes</taxon>
        <taxon>Petitvirales</taxon>
        <taxon>Microviridae</taxon>
        <taxon>Microvirus</taxon>
    </lineage>
</organism>
<sequence length="295" mass="34121">MACYHPVKAYRDSSGGVVFVERGDLVNTLWLPCGRCPGCRLERSRQWSVRIQHESSLYERSAFATLTYSDEFVPTDGSLAYSHYQKFMRRVREKFGPTRFFMCGEYGEDKLRPHFHAGLFGLWPYDAKPWRKGEYGHMNYRSGLLESCWKLGNVEFGILCQQSAAYMARYTFKKVTGDKADVHYEGYDVETGELVHRVPEFCHMSLRPGIGARWFAKYASDVFPHDRVVMRGVVGKPPRYYDILLKRSDPVMLEVVQQERIMAAAKLGGVDTTEERLAVREKVTEARIAHYKRKL</sequence>
<dbReference type="InterPro" id="IPR056906">
    <property type="entry name" value="ORF2/G2P_dom"/>
</dbReference>
<dbReference type="Pfam" id="PF23343">
    <property type="entry name" value="REP_ORF2-G2P"/>
    <property type="match status" value="1"/>
</dbReference>